<dbReference type="OrthoDB" id="9244546at2759"/>
<dbReference type="PANTHER" id="PTHR10807:SF73">
    <property type="entry name" value="LD06050P"/>
    <property type="match status" value="1"/>
</dbReference>
<reference evidence="4" key="1">
    <citation type="submission" date="2025-08" db="UniProtKB">
        <authorList>
            <consortium name="RefSeq"/>
        </authorList>
    </citation>
    <scope>IDENTIFICATION</scope>
    <source>
        <tissue evidence="4">Tentacle</tissue>
    </source>
</reference>
<dbReference type="InterPro" id="IPR011993">
    <property type="entry name" value="PH-like_dom_sf"/>
</dbReference>
<sequence length="198" mass="22990">MEFVEYIKSPRIEKVLLKRRHGTKVEGTLCVTGHHLIFSSRTQHEEELFLLHSAVESIEKKILSGEQAILTICCKNFDLVKLEFSNTEEALNVASSIEDLSVIDDSSLKYPFFYRHLQSLSEEDGWDMFSTDIEFSMMCTSTQNWRISHVNRDYKVHWLSIHYANNMSKMHLTVNVIPQGLGNILDSYSHRYAVRKLC</sequence>
<dbReference type="GeneID" id="116289949"/>
<dbReference type="InParanoid" id="A0A6P8HJA1"/>
<proteinExistence type="inferred from homology"/>
<protein>
    <submittedName>
        <fullName evidence="4">Myotubularin-related protein 9-like isoform X1</fullName>
    </submittedName>
</protein>
<evidence type="ECO:0000313" key="4">
    <source>
        <dbReference type="RefSeq" id="XP_031552762.1"/>
    </source>
</evidence>
<evidence type="ECO:0000259" key="2">
    <source>
        <dbReference type="Pfam" id="PF21098"/>
    </source>
</evidence>
<evidence type="ECO:0000256" key="1">
    <source>
        <dbReference type="ARBA" id="ARBA00007471"/>
    </source>
</evidence>
<dbReference type="InterPro" id="IPR048994">
    <property type="entry name" value="PH-GRAM_MTMR6-9"/>
</dbReference>
<dbReference type="InterPro" id="IPR030564">
    <property type="entry name" value="Myotubularin"/>
</dbReference>
<dbReference type="GO" id="GO:0019903">
    <property type="term" value="F:protein phosphatase binding"/>
    <property type="evidence" value="ECO:0007669"/>
    <property type="project" value="TreeGrafter"/>
</dbReference>
<accession>A0A6P8HJA1</accession>
<dbReference type="SUPFAM" id="SSF50729">
    <property type="entry name" value="PH domain-like"/>
    <property type="match status" value="1"/>
</dbReference>
<gene>
    <name evidence="4" type="primary">LOC116289949</name>
</gene>
<dbReference type="GO" id="GO:0005737">
    <property type="term" value="C:cytoplasm"/>
    <property type="evidence" value="ECO:0007669"/>
    <property type="project" value="TreeGrafter"/>
</dbReference>
<dbReference type="Pfam" id="PF21098">
    <property type="entry name" value="PH-GRAM_MTMR6-like"/>
    <property type="match status" value="1"/>
</dbReference>
<name>A0A6P8HJA1_ACTTE</name>
<dbReference type="Gene3D" id="2.30.29.30">
    <property type="entry name" value="Pleckstrin-homology domain (PH domain)/Phosphotyrosine-binding domain (PTB)"/>
    <property type="match status" value="1"/>
</dbReference>
<organism evidence="3 4">
    <name type="scientific">Actinia tenebrosa</name>
    <name type="common">Australian red waratah sea anemone</name>
    <dbReference type="NCBI Taxonomy" id="6105"/>
    <lineage>
        <taxon>Eukaryota</taxon>
        <taxon>Metazoa</taxon>
        <taxon>Cnidaria</taxon>
        <taxon>Anthozoa</taxon>
        <taxon>Hexacorallia</taxon>
        <taxon>Actiniaria</taxon>
        <taxon>Actiniidae</taxon>
        <taxon>Actinia</taxon>
    </lineage>
</organism>
<dbReference type="RefSeq" id="XP_031552762.1">
    <property type="nucleotide sequence ID" value="XM_031696902.1"/>
</dbReference>
<dbReference type="AlphaFoldDB" id="A0A6P8HJA1"/>
<dbReference type="KEGG" id="aten:116289949"/>
<feature type="domain" description="MTMR6-9 GRAM" evidence="2">
    <location>
        <begin position="12"/>
        <end position="101"/>
    </location>
</feature>
<evidence type="ECO:0000313" key="3">
    <source>
        <dbReference type="Proteomes" id="UP000515163"/>
    </source>
</evidence>
<comment type="similarity">
    <text evidence="1">Belongs to the protein-tyrosine phosphatase family. Non-receptor class myotubularin subfamily.</text>
</comment>
<dbReference type="GO" id="GO:0004438">
    <property type="term" value="F:phosphatidylinositol-3-phosphate phosphatase activity"/>
    <property type="evidence" value="ECO:0007669"/>
    <property type="project" value="TreeGrafter"/>
</dbReference>
<keyword evidence="3" id="KW-1185">Reference proteome</keyword>
<dbReference type="GO" id="GO:0010507">
    <property type="term" value="P:negative regulation of autophagy"/>
    <property type="evidence" value="ECO:0007669"/>
    <property type="project" value="TreeGrafter"/>
</dbReference>
<dbReference type="GO" id="GO:0046856">
    <property type="term" value="P:phosphatidylinositol dephosphorylation"/>
    <property type="evidence" value="ECO:0007669"/>
    <property type="project" value="TreeGrafter"/>
</dbReference>
<dbReference type="GO" id="GO:0106018">
    <property type="term" value="F:phosphatidylinositol-3,5-bisphosphate phosphatase activity"/>
    <property type="evidence" value="ECO:0007669"/>
    <property type="project" value="TreeGrafter"/>
</dbReference>
<dbReference type="Proteomes" id="UP000515163">
    <property type="component" value="Unplaced"/>
</dbReference>
<dbReference type="PANTHER" id="PTHR10807">
    <property type="entry name" value="MYOTUBULARIN-RELATED"/>
    <property type="match status" value="1"/>
</dbReference>